<dbReference type="InterPro" id="IPR036390">
    <property type="entry name" value="WH_DNA-bd_sf"/>
</dbReference>
<dbReference type="SMART" id="SM00418">
    <property type="entry name" value="HTH_ARSR"/>
    <property type="match status" value="1"/>
</dbReference>
<keyword evidence="3" id="KW-1185">Reference proteome</keyword>
<dbReference type="RefSeq" id="WP_273630812.1">
    <property type="nucleotide sequence ID" value="NZ_CP117167.1"/>
</dbReference>
<reference evidence="2 3" key="1">
    <citation type="submission" date="2023-02" db="EMBL/GenBank/DDBJ databases">
        <title>Genome sequence of Mucilaginibacter jinjuensis strain KACC 16571.</title>
        <authorList>
            <person name="Kim S."/>
            <person name="Heo J."/>
            <person name="Kwon S.-W."/>
        </authorList>
    </citation>
    <scope>NUCLEOTIDE SEQUENCE [LARGE SCALE GENOMIC DNA]</scope>
    <source>
        <strain evidence="2 3">KACC 16571</strain>
    </source>
</reference>
<evidence type="ECO:0000313" key="2">
    <source>
        <dbReference type="EMBL" id="WCT12546.1"/>
    </source>
</evidence>
<dbReference type="Pfam" id="PF01022">
    <property type="entry name" value="HTH_5"/>
    <property type="match status" value="1"/>
</dbReference>
<dbReference type="Gene3D" id="1.10.10.10">
    <property type="entry name" value="Winged helix-like DNA-binding domain superfamily/Winged helix DNA-binding domain"/>
    <property type="match status" value="1"/>
</dbReference>
<dbReference type="NCBIfam" id="NF033788">
    <property type="entry name" value="HTH_metalloreg"/>
    <property type="match status" value="1"/>
</dbReference>
<dbReference type="InterPro" id="IPR011991">
    <property type="entry name" value="ArsR-like_HTH"/>
</dbReference>
<dbReference type="Proteomes" id="UP001216139">
    <property type="component" value="Chromosome"/>
</dbReference>
<dbReference type="InterPro" id="IPR001845">
    <property type="entry name" value="HTH_ArsR_DNA-bd_dom"/>
</dbReference>
<protein>
    <submittedName>
        <fullName evidence="2">Metalloregulator ArsR/SmtB family transcription factor</fullName>
    </submittedName>
</protein>
<feature type="domain" description="HTH arsR-type" evidence="1">
    <location>
        <begin position="1"/>
        <end position="89"/>
    </location>
</feature>
<dbReference type="PANTHER" id="PTHR38600:SF2">
    <property type="entry name" value="SLL0088 PROTEIN"/>
    <property type="match status" value="1"/>
</dbReference>
<dbReference type="EMBL" id="CP117167">
    <property type="protein sequence ID" value="WCT12546.1"/>
    <property type="molecule type" value="Genomic_DNA"/>
</dbReference>
<dbReference type="InterPro" id="IPR036388">
    <property type="entry name" value="WH-like_DNA-bd_sf"/>
</dbReference>
<proteinExistence type="predicted"/>
<evidence type="ECO:0000313" key="3">
    <source>
        <dbReference type="Proteomes" id="UP001216139"/>
    </source>
</evidence>
<dbReference type="PROSITE" id="PS50987">
    <property type="entry name" value="HTH_ARSR_2"/>
    <property type="match status" value="1"/>
</dbReference>
<dbReference type="SUPFAM" id="SSF46785">
    <property type="entry name" value="Winged helix' DNA-binding domain"/>
    <property type="match status" value="1"/>
</dbReference>
<evidence type="ECO:0000259" key="1">
    <source>
        <dbReference type="PROSITE" id="PS50987"/>
    </source>
</evidence>
<gene>
    <name evidence="2" type="ORF">PQO05_01200</name>
</gene>
<organism evidence="2 3">
    <name type="scientific">Mucilaginibacter jinjuensis</name>
    <dbReference type="NCBI Taxonomy" id="1176721"/>
    <lineage>
        <taxon>Bacteria</taxon>
        <taxon>Pseudomonadati</taxon>
        <taxon>Bacteroidota</taxon>
        <taxon>Sphingobacteriia</taxon>
        <taxon>Sphingobacteriales</taxon>
        <taxon>Sphingobacteriaceae</taxon>
        <taxon>Mucilaginibacter</taxon>
    </lineage>
</organism>
<accession>A0ABY7T9F8</accession>
<name>A0ABY7T9F8_9SPHI</name>
<dbReference type="CDD" id="cd00090">
    <property type="entry name" value="HTH_ARSR"/>
    <property type="match status" value="1"/>
</dbReference>
<dbReference type="PANTHER" id="PTHR38600">
    <property type="entry name" value="TRANSCRIPTIONAL REGULATORY PROTEIN"/>
    <property type="match status" value="1"/>
</dbReference>
<sequence>MMRRDVFQAIADPTRREIINMIARQPLNLNAVADNFDISRPAISKHIKILTECGLITIKQQGRERFCEARLQKLREVNEWIAQYQVFWTGKLDALETFLANDNQPIKHKPSKK</sequence>
<dbReference type="PRINTS" id="PR00778">
    <property type="entry name" value="HTHARSR"/>
</dbReference>